<dbReference type="OrthoDB" id="8963247at2"/>
<dbReference type="Gene3D" id="3.30.1340.30">
    <property type="match status" value="1"/>
</dbReference>
<proteinExistence type="predicted"/>
<feature type="region of interest" description="Disordered" evidence="1">
    <location>
        <begin position="164"/>
        <end position="211"/>
    </location>
</feature>
<feature type="compositionally biased region" description="Basic residues" evidence="1">
    <location>
        <begin position="13"/>
        <end position="27"/>
    </location>
</feature>
<feature type="compositionally biased region" description="Polar residues" evidence="1">
    <location>
        <begin position="168"/>
        <end position="179"/>
    </location>
</feature>
<feature type="compositionally biased region" description="Basic and acidic residues" evidence="1">
    <location>
        <begin position="46"/>
        <end position="65"/>
    </location>
</feature>
<feature type="domain" description="BON" evidence="2">
    <location>
        <begin position="95"/>
        <end position="163"/>
    </location>
</feature>
<gene>
    <name evidence="3" type="ORF">CYJ10_22610</name>
</gene>
<evidence type="ECO:0000313" key="4">
    <source>
        <dbReference type="Proteomes" id="UP000234341"/>
    </source>
</evidence>
<feature type="region of interest" description="Disordered" evidence="1">
    <location>
        <begin position="1"/>
        <end position="95"/>
    </location>
</feature>
<dbReference type="PANTHER" id="PTHR34606">
    <property type="entry name" value="BON DOMAIN-CONTAINING PROTEIN"/>
    <property type="match status" value="1"/>
</dbReference>
<dbReference type="InterPro" id="IPR051686">
    <property type="entry name" value="Lipoprotein_DolP"/>
</dbReference>
<evidence type="ECO:0000256" key="1">
    <source>
        <dbReference type="SAM" id="MobiDB-lite"/>
    </source>
</evidence>
<comment type="caution">
    <text evidence="3">The sequence shown here is derived from an EMBL/GenBank/DDBJ whole genome shotgun (WGS) entry which is preliminary data.</text>
</comment>
<dbReference type="PROSITE" id="PS50914">
    <property type="entry name" value="BON"/>
    <property type="match status" value="1"/>
</dbReference>
<accession>A0A2N5C7W1</accession>
<dbReference type="AlphaFoldDB" id="A0A2N5C7W1"/>
<name>A0A2N5C7W1_9BURK</name>
<evidence type="ECO:0000259" key="2">
    <source>
        <dbReference type="PROSITE" id="PS50914"/>
    </source>
</evidence>
<dbReference type="Proteomes" id="UP000234341">
    <property type="component" value="Unassembled WGS sequence"/>
</dbReference>
<dbReference type="Pfam" id="PF04972">
    <property type="entry name" value="BON"/>
    <property type="match status" value="1"/>
</dbReference>
<organism evidence="3 4">
    <name type="scientific">Cupriavidus pauculus</name>
    <dbReference type="NCBI Taxonomy" id="82633"/>
    <lineage>
        <taxon>Bacteria</taxon>
        <taxon>Pseudomonadati</taxon>
        <taxon>Pseudomonadota</taxon>
        <taxon>Betaproteobacteria</taxon>
        <taxon>Burkholderiales</taxon>
        <taxon>Burkholderiaceae</taxon>
        <taxon>Cupriavidus</taxon>
    </lineage>
</organism>
<protein>
    <recommendedName>
        <fullName evidence="2">BON domain-containing protein</fullName>
    </recommendedName>
</protein>
<evidence type="ECO:0000313" key="3">
    <source>
        <dbReference type="EMBL" id="PLP98297.1"/>
    </source>
</evidence>
<dbReference type="InterPro" id="IPR007055">
    <property type="entry name" value="BON_dom"/>
</dbReference>
<sequence length="211" mass="22536">MADSATKIPARNIRPRRHRRASARRRVTGPDIALNTHGSQPAGEVMNRDSRDSGYRDDRFLDDHALPGGYGRGPGGSAQLHARRQPAGPKGYTRPDERIREDLCEPLAHAGRLDVREVGVTVSEGWVTLSGTVPARPQKYSIEDIAASVFGVKDVENRIRVLPGSGDTRWTAQSSQPGLTGQLGRAGQTASQNVGTDAGQDVGADAGDKPA</sequence>
<dbReference type="PANTHER" id="PTHR34606:SF15">
    <property type="entry name" value="BON DOMAIN-CONTAINING PROTEIN"/>
    <property type="match status" value="1"/>
</dbReference>
<dbReference type="EMBL" id="PJRP01000012">
    <property type="protein sequence ID" value="PLP98297.1"/>
    <property type="molecule type" value="Genomic_DNA"/>
</dbReference>
<feature type="compositionally biased region" description="Low complexity" evidence="1">
    <location>
        <begin position="195"/>
        <end position="205"/>
    </location>
</feature>
<reference evidence="3 4" key="1">
    <citation type="submission" date="2017-12" db="EMBL/GenBank/DDBJ databases">
        <title>Genome sequence of the active heterotrophic nitrifier-denitrifier, Cupriavidus pauculus UM1.</title>
        <authorList>
            <person name="Putonti C."/>
            <person name="Castignetti D."/>
        </authorList>
    </citation>
    <scope>NUCLEOTIDE SEQUENCE [LARGE SCALE GENOMIC DNA]</scope>
    <source>
        <strain evidence="3 4">UM1</strain>
    </source>
</reference>